<evidence type="ECO:0000259" key="2">
    <source>
        <dbReference type="Pfam" id="PF00171"/>
    </source>
</evidence>
<evidence type="ECO:0000313" key="3">
    <source>
        <dbReference type="EMBL" id="AWW42878.1"/>
    </source>
</evidence>
<dbReference type="InterPro" id="IPR015590">
    <property type="entry name" value="Aldehyde_DH_dom"/>
</dbReference>
<gene>
    <name evidence="3" type="ORF">DN051_36510</name>
</gene>
<dbReference type="Pfam" id="PF00171">
    <property type="entry name" value="Aldedh"/>
    <property type="match status" value="1"/>
</dbReference>
<dbReference type="Proteomes" id="UP000249616">
    <property type="component" value="Chromosome"/>
</dbReference>
<sequence>MVTGGLGAPIGLERGNYLRPNVLADIDSATRIARAEILGPVLVVIPYEDEDEDGAVRIADDSPNGLSGGVWTRT</sequence>
<accession>A0A2Z4JDM8</accession>
<name>A0A2Z4JDM8_9ACTN</name>
<dbReference type="SUPFAM" id="SSF53720">
    <property type="entry name" value="ALDH-like"/>
    <property type="match status" value="1"/>
</dbReference>
<dbReference type="KEGG" id="scad:DN051_36510"/>
<dbReference type="InterPro" id="IPR016161">
    <property type="entry name" value="Ald_DH/histidinol_DH"/>
</dbReference>
<feature type="domain" description="Aldehyde dehydrogenase" evidence="2">
    <location>
        <begin position="2"/>
        <end position="73"/>
    </location>
</feature>
<comment type="similarity">
    <text evidence="1">Belongs to the aldehyde dehydrogenase family.</text>
</comment>
<dbReference type="AlphaFoldDB" id="A0A2Z4JDM8"/>
<dbReference type="GO" id="GO:0016620">
    <property type="term" value="F:oxidoreductase activity, acting on the aldehyde or oxo group of donors, NAD or NADP as acceptor"/>
    <property type="evidence" value="ECO:0007669"/>
    <property type="project" value="InterPro"/>
</dbReference>
<evidence type="ECO:0000313" key="4">
    <source>
        <dbReference type="Proteomes" id="UP000249616"/>
    </source>
</evidence>
<dbReference type="PANTHER" id="PTHR42804">
    <property type="entry name" value="ALDEHYDE DEHYDROGENASE"/>
    <property type="match status" value="1"/>
</dbReference>
<dbReference type="Gene3D" id="3.40.309.10">
    <property type="entry name" value="Aldehyde Dehydrogenase, Chain A, domain 2"/>
    <property type="match status" value="1"/>
</dbReference>
<evidence type="ECO:0000256" key="1">
    <source>
        <dbReference type="ARBA" id="ARBA00009986"/>
    </source>
</evidence>
<dbReference type="EMBL" id="CP030073">
    <property type="protein sequence ID" value="AWW42878.1"/>
    <property type="molecule type" value="Genomic_DNA"/>
</dbReference>
<proteinExistence type="inferred from homology"/>
<keyword evidence="4" id="KW-1185">Reference proteome</keyword>
<reference evidence="3 4" key="1">
    <citation type="journal article" date="2019" name="Int. J. Syst. Evol. Microbiol.">
        <title>Streptomyces cadmiisoli sp. nov., a novel actinomycete isolated from cadmium-contaminated soil.</title>
        <authorList>
            <person name="Li K."/>
            <person name="Tang X."/>
            <person name="Zhao J."/>
            <person name="Guo Y."/>
            <person name="Tang Y."/>
            <person name="Gao J."/>
        </authorList>
    </citation>
    <scope>NUCLEOTIDE SEQUENCE [LARGE SCALE GENOMIC DNA]</scope>
    <source>
        <strain evidence="3 4">ZFG47</strain>
    </source>
</reference>
<organism evidence="3 4">
    <name type="scientific">Streptomyces cadmiisoli</name>
    <dbReference type="NCBI Taxonomy" id="2184053"/>
    <lineage>
        <taxon>Bacteria</taxon>
        <taxon>Bacillati</taxon>
        <taxon>Actinomycetota</taxon>
        <taxon>Actinomycetes</taxon>
        <taxon>Kitasatosporales</taxon>
        <taxon>Streptomycetaceae</taxon>
        <taxon>Streptomyces</taxon>
        <taxon>Streptomyces aurantiacus group</taxon>
    </lineage>
</organism>
<protein>
    <recommendedName>
        <fullName evidence="2">Aldehyde dehydrogenase domain-containing protein</fullName>
    </recommendedName>
</protein>
<dbReference type="InterPro" id="IPR016163">
    <property type="entry name" value="Ald_DH_C"/>
</dbReference>
<dbReference type="PANTHER" id="PTHR42804:SF1">
    <property type="entry name" value="ALDEHYDE DEHYDROGENASE-RELATED"/>
    <property type="match status" value="1"/>
</dbReference>